<feature type="transmembrane region" description="Helical" evidence="8">
    <location>
        <begin position="188"/>
        <end position="206"/>
    </location>
</feature>
<feature type="transmembrane region" description="Helical" evidence="8">
    <location>
        <begin position="399"/>
        <end position="417"/>
    </location>
</feature>
<dbReference type="PANTHER" id="PTHR10778">
    <property type="entry name" value="SOLUTE CARRIER FAMILY 35 MEMBER B"/>
    <property type="match status" value="1"/>
</dbReference>
<keyword evidence="3" id="KW-0762">Sugar transport</keyword>
<dbReference type="Pfam" id="PF08449">
    <property type="entry name" value="UAA"/>
    <property type="match status" value="1"/>
</dbReference>
<evidence type="ECO:0000256" key="6">
    <source>
        <dbReference type="ARBA" id="ARBA00023136"/>
    </source>
</evidence>
<dbReference type="GO" id="GO:0005789">
    <property type="term" value="C:endoplasmic reticulum membrane"/>
    <property type="evidence" value="ECO:0007669"/>
    <property type="project" value="TreeGrafter"/>
</dbReference>
<dbReference type="GO" id="GO:0000139">
    <property type="term" value="C:Golgi membrane"/>
    <property type="evidence" value="ECO:0007669"/>
    <property type="project" value="TreeGrafter"/>
</dbReference>
<keyword evidence="6 8" id="KW-0472">Membrane</keyword>
<feature type="compositionally biased region" description="Low complexity" evidence="7">
    <location>
        <begin position="11"/>
        <end position="24"/>
    </location>
</feature>
<feature type="transmembrane region" description="Helical" evidence="8">
    <location>
        <begin position="158"/>
        <end position="176"/>
    </location>
</feature>
<dbReference type="OrthoDB" id="999962at2759"/>
<dbReference type="Proteomes" id="UP000698800">
    <property type="component" value="Unassembled WGS sequence"/>
</dbReference>
<sequence length="438" mass="47512">MAKRRKPTAPPASNSSTSNNTTLSARRRTELPRDPPPAVSNGTPLTPKQINAGPHLENAESAKQLNGSFDGHSALAIAGGVVQSTVPAWIQTCVMAGLIFGGCCSNVFALEAIVKDEPSSGILITFMQFILVALHGYYTHFSRNNPPFFLIPNRVPLIRWMTNIILFFSVNVLNNYAFSFNISVPVHIILRSGGSITTMLVGFAWGKSYSRMHVISVALLTIGVIISAVGDSKKSSSTTQPTSLTTFLTGLLILFVAQALSAIMGLYIQATYEAYGSHWRENLFYSHFLSLPLFIPFFPKMLTQLRLLAASPPLPLIPNSLFTHLPANLSAPIQKFSSITVPKHLLSLLLNSLTQFACIRGVNLLASRTSALTVTIVLNIRKLASLLLSIRLFGNQLNPGVLTGAIVVFTAGGMYAWESQRLASQSKARARARMSKTV</sequence>
<evidence type="ECO:0000256" key="1">
    <source>
        <dbReference type="ARBA" id="ARBA00004127"/>
    </source>
</evidence>
<evidence type="ECO:0000256" key="3">
    <source>
        <dbReference type="ARBA" id="ARBA00022597"/>
    </source>
</evidence>
<evidence type="ECO:0008006" key="11">
    <source>
        <dbReference type="Google" id="ProtNLM"/>
    </source>
</evidence>
<evidence type="ECO:0000256" key="5">
    <source>
        <dbReference type="ARBA" id="ARBA00022989"/>
    </source>
</evidence>
<keyword evidence="10" id="KW-1185">Reference proteome</keyword>
<protein>
    <recommendedName>
        <fullName evidence="11">UAA transporter</fullName>
    </recommendedName>
</protein>
<feature type="transmembrane region" description="Helical" evidence="8">
    <location>
        <begin position="212"/>
        <end position="232"/>
    </location>
</feature>
<reference evidence="9" key="1">
    <citation type="submission" date="2021-03" db="EMBL/GenBank/DDBJ databases">
        <title>Comparative genomics and phylogenomic investigation of the class Geoglossomycetes provide insights into ecological specialization and systematics.</title>
        <authorList>
            <person name="Melie T."/>
            <person name="Pirro S."/>
            <person name="Miller A.N."/>
            <person name="Quandt A."/>
        </authorList>
    </citation>
    <scope>NUCLEOTIDE SEQUENCE</scope>
    <source>
        <strain evidence="9">GBOQ0MN5Z8</strain>
    </source>
</reference>
<dbReference type="NCBIfam" id="TIGR00803">
    <property type="entry name" value="nst"/>
    <property type="match status" value="1"/>
</dbReference>
<dbReference type="InterPro" id="IPR013657">
    <property type="entry name" value="SCL35B1-4/HUT1"/>
</dbReference>
<accession>A0A9P8L5S1</accession>
<feature type="transmembrane region" description="Helical" evidence="8">
    <location>
        <begin position="121"/>
        <end position="138"/>
    </location>
</feature>
<gene>
    <name evidence="9" type="ORF">FGG08_000826</name>
</gene>
<name>A0A9P8L5S1_9PEZI</name>
<evidence type="ECO:0000256" key="7">
    <source>
        <dbReference type="SAM" id="MobiDB-lite"/>
    </source>
</evidence>
<organism evidence="9 10">
    <name type="scientific">Glutinoglossum americanum</name>
    <dbReference type="NCBI Taxonomy" id="1670608"/>
    <lineage>
        <taxon>Eukaryota</taxon>
        <taxon>Fungi</taxon>
        <taxon>Dikarya</taxon>
        <taxon>Ascomycota</taxon>
        <taxon>Pezizomycotina</taxon>
        <taxon>Geoglossomycetes</taxon>
        <taxon>Geoglossales</taxon>
        <taxon>Geoglossaceae</taxon>
        <taxon>Glutinoglossum</taxon>
    </lineage>
</organism>
<evidence type="ECO:0000256" key="2">
    <source>
        <dbReference type="ARBA" id="ARBA00022448"/>
    </source>
</evidence>
<evidence type="ECO:0000256" key="4">
    <source>
        <dbReference type="ARBA" id="ARBA00022692"/>
    </source>
</evidence>
<keyword evidence="4 8" id="KW-0812">Transmembrane</keyword>
<evidence type="ECO:0000313" key="10">
    <source>
        <dbReference type="Proteomes" id="UP000698800"/>
    </source>
</evidence>
<keyword evidence="5 8" id="KW-1133">Transmembrane helix</keyword>
<keyword evidence="2" id="KW-0813">Transport</keyword>
<dbReference type="GO" id="GO:0005464">
    <property type="term" value="F:UDP-xylose transmembrane transporter activity"/>
    <property type="evidence" value="ECO:0007669"/>
    <property type="project" value="TreeGrafter"/>
</dbReference>
<dbReference type="AlphaFoldDB" id="A0A9P8L5S1"/>
<feature type="transmembrane region" description="Helical" evidence="8">
    <location>
        <begin position="244"/>
        <end position="270"/>
    </location>
</feature>
<evidence type="ECO:0000313" key="9">
    <source>
        <dbReference type="EMBL" id="KAH0545055.1"/>
    </source>
</evidence>
<dbReference type="PANTHER" id="PTHR10778:SF4">
    <property type="entry name" value="NUCLEOTIDE SUGAR TRANSPORTER SLC35B4"/>
    <property type="match status" value="1"/>
</dbReference>
<proteinExistence type="predicted"/>
<feature type="transmembrane region" description="Helical" evidence="8">
    <location>
        <begin position="88"/>
        <end position="109"/>
    </location>
</feature>
<comment type="subcellular location">
    <subcellularLocation>
        <location evidence="1">Endomembrane system</location>
        <topology evidence="1">Multi-pass membrane protein</topology>
    </subcellularLocation>
</comment>
<dbReference type="EMBL" id="JAGHQL010000010">
    <property type="protein sequence ID" value="KAH0545055.1"/>
    <property type="molecule type" value="Genomic_DNA"/>
</dbReference>
<evidence type="ECO:0000256" key="8">
    <source>
        <dbReference type="SAM" id="Phobius"/>
    </source>
</evidence>
<comment type="caution">
    <text evidence="9">The sequence shown here is derived from an EMBL/GenBank/DDBJ whole genome shotgun (WGS) entry which is preliminary data.</text>
</comment>
<dbReference type="GO" id="GO:0005462">
    <property type="term" value="F:UDP-N-acetylglucosamine transmembrane transporter activity"/>
    <property type="evidence" value="ECO:0007669"/>
    <property type="project" value="TreeGrafter"/>
</dbReference>
<feature type="region of interest" description="Disordered" evidence="7">
    <location>
        <begin position="1"/>
        <end position="53"/>
    </location>
</feature>
<feature type="compositionally biased region" description="Polar residues" evidence="7">
    <location>
        <begin position="40"/>
        <end position="49"/>
    </location>
</feature>